<dbReference type="EMBL" id="CP129971">
    <property type="protein sequence ID" value="WMN12906.1"/>
    <property type="molecule type" value="Genomic_DNA"/>
</dbReference>
<evidence type="ECO:0000313" key="3">
    <source>
        <dbReference type="Proteomes" id="UP001230496"/>
    </source>
</evidence>
<keyword evidence="1" id="KW-0472">Membrane</keyword>
<evidence type="ECO:0000313" key="2">
    <source>
        <dbReference type="EMBL" id="WMN12906.1"/>
    </source>
</evidence>
<dbReference type="RefSeq" id="WP_308351281.1">
    <property type="nucleotide sequence ID" value="NZ_CP129971.1"/>
</dbReference>
<keyword evidence="1" id="KW-1133">Transmembrane helix</keyword>
<reference evidence="2 3" key="1">
    <citation type="submission" date="2023-08" db="EMBL/GenBank/DDBJ databases">
        <title>Comparative genomics and taxonomic characterization of three novel marine species of genus Marivirga.</title>
        <authorList>
            <person name="Muhammad N."/>
            <person name="Kim S.-G."/>
        </authorList>
    </citation>
    <scope>NUCLEOTIDE SEQUENCE [LARGE SCALE GENOMIC DNA]</scope>
    <source>
        <strain evidence="2 3">BDSF4-3</strain>
    </source>
</reference>
<dbReference type="Pfam" id="PF03741">
    <property type="entry name" value="TerC"/>
    <property type="match status" value="1"/>
</dbReference>
<sequence>MVNWSYSTTHHKISGFELTYRDIFLMPGGLFLIYKSTIEIHHKLEVEEIDVKSKSKANSFSSVIFQIILLDAVFSFDSILTAVVLVDKM</sequence>
<feature type="transmembrane region" description="Helical" evidence="1">
    <location>
        <begin position="63"/>
        <end position="86"/>
    </location>
</feature>
<dbReference type="KEGG" id="msaa:QYS49_34965"/>
<gene>
    <name evidence="2" type="ORF">QYS49_34965</name>
</gene>
<dbReference type="GO" id="GO:0016020">
    <property type="term" value="C:membrane"/>
    <property type="evidence" value="ECO:0007669"/>
    <property type="project" value="InterPro"/>
</dbReference>
<dbReference type="InterPro" id="IPR005496">
    <property type="entry name" value="Integral_membrane_TerC"/>
</dbReference>
<organism evidence="2 3">
    <name type="scientific">Marivirga salinarum</name>
    <dbReference type="NCBI Taxonomy" id="3059078"/>
    <lineage>
        <taxon>Bacteria</taxon>
        <taxon>Pseudomonadati</taxon>
        <taxon>Bacteroidota</taxon>
        <taxon>Cytophagia</taxon>
        <taxon>Cytophagales</taxon>
        <taxon>Marivirgaceae</taxon>
        <taxon>Marivirga</taxon>
    </lineage>
</organism>
<evidence type="ECO:0000256" key="1">
    <source>
        <dbReference type="SAM" id="Phobius"/>
    </source>
</evidence>
<keyword evidence="1" id="KW-0812">Transmembrane</keyword>
<keyword evidence="3" id="KW-1185">Reference proteome</keyword>
<proteinExistence type="predicted"/>
<name>A0AA51NCJ6_9BACT</name>
<dbReference type="Proteomes" id="UP001230496">
    <property type="component" value="Chromosome"/>
</dbReference>
<dbReference type="AlphaFoldDB" id="A0AA51NCJ6"/>
<protein>
    <submittedName>
        <fullName evidence="2">Uncharacterized protein</fullName>
    </submittedName>
</protein>
<accession>A0AA51NCJ6</accession>